<dbReference type="Pfam" id="PF00589">
    <property type="entry name" value="Phage_integrase"/>
    <property type="match status" value="1"/>
</dbReference>
<reference evidence="8 9" key="1">
    <citation type="submission" date="2018-08" db="EMBL/GenBank/DDBJ databases">
        <title>Chryseobacterium nematophagum: a novel matrix digesting pathogen of nematodes.</title>
        <authorList>
            <person name="Page A."/>
            <person name="Roberts M."/>
            <person name="Felix M.-A."/>
            <person name="Weir W."/>
        </authorList>
    </citation>
    <scope>NUCLEOTIDE SEQUENCE [LARGE SCALE GENOMIC DNA]</scope>
    <source>
        <strain evidence="8 9">JUb129</strain>
    </source>
</reference>
<feature type="domain" description="Phage integrase SAM-like" evidence="6">
    <location>
        <begin position="113"/>
        <end position="202"/>
    </location>
</feature>
<dbReference type="GO" id="GO:0015074">
    <property type="term" value="P:DNA integration"/>
    <property type="evidence" value="ECO:0007669"/>
    <property type="project" value="InterPro"/>
</dbReference>
<dbReference type="OrthoDB" id="1493636at2"/>
<organism evidence="8 9">
    <name type="scientific">Chryseobacterium nematophagum</name>
    <dbReference type="NCBI Taxonomy" id="2305228"/>
    <lineage>
        <taxon>Bacteria</taxon>
        <taxon>Pseudomonadati</taxon>
        <taxon>Bacteroidota</taxon>
        <taxon>Flavobacteriia</taxon>
        <taxon>Flavobacteriales</taxon>
        <taxon>Weeksellaceae</taxon>
        <taxon>Chryseobacterium group</taxon>
        <taxon>Chryseobacterium</taxon>
    </lineage>
</organism>
<keyword evidence="4" id="KW-0175">Coiled coil</keyword>
<dbReference type="Proteomes" id="UP000278775">
    <property type="component" value="Unassembled WGS sequence"/>
</dbReference>
<dbReference type="Gene3D" id="1.10.150.130">
    <property type="match status" value="1"/>
</dbReference>
<feature type="domain" description="Arm DNA-binding" evidence="7">
    <location>
        <begin position="28"/>
        <end position="92"/>
    </location>
</feature>
<evidence type="ECO:0000256" key="3">
    <source>
        <dbReference type="ARBA" id="ARBA00023172"/>
    </source>
</evidence>
<feature type="coiled-coil region" evidence="4">
    <location>
        <begin position="55"/>
        <end position="89"/>
    </location>
</feature>
<accession>A0A3M7TJL2</accession>
<proteinExistence type="inferred from homology"/>
<dbReference type="GO" id="GO:0003677">
    <property type="term" value="F:DNA binding"/>
    <property type="evidence" value="ECO:0007669"/>
    <property type="project" value="UniProtKB-KW"/>
</dbReference>
<evidence type="ECO:0000256" key="1">
    <source>
        <dbReference type="ARBA" id="ARBA00008857"/>
    </source>
</evidence>
<evidence type="ECO:0000259" key="5">
    <source>
        <dbReference type="Pfam" id="PF00589"/>
    </source>
</evidence>
<name>A0A3M7TJL2_9FLAO</name>
<comment type="similarity">
    <text evidence="1">Belongs to the 'phage' integrase family.</text>
</comment>
<protein>
    <submittedName>
        <fullName evidence="8">Integrase</fullName>
    </submittedName>
</protein>
<evidence type="ECO:0000313" key="8">
    <source>
        <dbReference type="EMBL" id="RNA63751.1"/>
    </source>
</evidence>
<feature type="coiled-coil region" evidence="4">
    <location>
        <begin position="198"/>
        <end position="225"/>
    </location>
</feature>
<dbReference type="RefSeq" id="WP_122637672.1">
    <property type="nucleotide sequence ID" value="NZ_QWIU01000002.1"/>
</dbReference>
<sequence>MTFEFFISNTPSSNIYLAITPEFNSECYYGRERFVLRTALKITPEQWDKDKQRPINIYLKKNKKINMKLDKLKIELTEYIKKNQHTRKAISQRALSFEVKKICSSNIEYPQFSLLYFVQLYIESKKDIISHSTYKRYKVFLHLIEKFEGYIKERLYINNLNENFIKNFILFGKEETYSENTIYRTIHFIRTILNFAERKGIKTTIREIEIKKEKQKREIVILTEKEIIEIQKIDLPKDLQPARDWLLISCYTGQRISDFMEFSIDKIIDINGKSFITFTQKKTKRDILLPLHPYVLSVLKNNGNNFPKKLNQSAYNANIKKIAFLAKLKEPVKTRKREGHRARNILVEKWEAISSHIGRRSFATMFYGKIPTPLLMEATGHSTEQMFLKYINPGKENRALYLSEYFDNIYQKKLMHNI</sequence>
<dbReference type="Pfam" id="PF13102">
    <property type="entry name" value="Phage_int_SAM_5"/>
    <property type="match status" value="1"/>
</dbReference>
<dbReference type="GO" id="GO:0006310">
    <property type="term" value="P:DNA recombination"/>
    <property type="evidence" value="ECO:0007669"/>
    <property type="project" value="UniProtKB-KW"/>
</dbReference>
<evidence type="ECO:0000256" key="4">
    <source>
        <dbReference type="SAM" id="Coils"/>
    </source>
</evidence>
<dbReference type="EMBL" id="QWIU01000002">
    <property type="protein sequence ID" value="RNA63751.1"/>
    <property type="molecule type" value="Genomic_DNA"/>
</dbReference>
<evidence type="ECO:0000256" key="2">
    <source>
        <dbReference type="ARBA" id="ARBA00023125"/>
    </source>
</evidence>
<comment type="caution">
    <text evidence="8">The sequence shown here is derived from an EMBL/GenBank/DDBJ whole genome shotgun (WGS) entry which is preliminary data.</text>
</comment>
<dbReference type="InterPro" id="IPR010998">
    <property type="entry name" value="Integrase_recombinase_N"/>
</dbReference>
<evidence type="ECO:0000259" key="7">
    <source>
        <dbReference type="Pfam" id="PF17293"/>
    </source>
</evidence>
<gene>
    <name evidence="8" type="ORF">D1631_05470</name>
</gene>
<evidence type="ECO:0000313" key="9">
    <source>
        <dbReference type="Proteomes" id="UP000278775"/>
    </source>
</evidence>
<dbReference type="InterPro" id="IPR025269">
    <property type="entry name" value="SAM-like_dom"/>
</dbReference>
<feature type="domain" description="Tyr recombinase" evidence="5">
    <location>
        <begin position="225"/>
        <end position="393"/>
    </location>
</feature>
<dbReference type="InterPro" id="IPR011010">
    <property type="entry name" value="DNA_brk_join_enz"/>
</dbReference>
<dbReference type="PANTHER" id="PTHR30349:SF64">
    <property type="entry name" value="PROPHAGE INTEGRASE INTD-RELATED"/>
    <property type="match status" value="1"/>
</dbReference>
<keyword evidence="2" id="KW-0238">DNA-binding</keyword>
<dbReference type="SUPFAM" id="SSF56349">
    <property type="entry name" value="DNA breaking-rejoining enzymes"/>
    <property type="match status" value="1"/>
</dbReference>
<dbReference type="InterPro" id="IPR035386">
    <property type="entry name" value="Arm-DNA-bind_5"/>
</dbReference>
<dbReference type="AlphaFoldDB" id="A0A3M7TJL2"/>
<dbReference type="InterPro" id="IPR013762">
    <property type="entry name" value="Integrase-like_cat_sf"/>
</dbReference>
<dbReference type="Pfam" id="PF17293">
    <property type="entry name" value="Arm-DNA-bind_5"/>
    <property type="match status" value="1"/>
</dbReference>
<evidence type="ECO:0000259" key="6">
    <source>
        <dbReference type="Pfam" id="PF13102"/>
    </source>
</evidence>
<dbReference type="InterPro" id="IPR050090">
    <property type="entry name" value="Tyrosine_recombinase_XerCD"/>
</dbReference>
<dbReference type="InterPro" id="IPR002104">
    <property type="entry name" value="Integrase_catalytic"/>
</dbReference>
<dbReference type="PANTHER" id="PTHR30349">
    <property type="entry name" value="PHAGE INTEGRASE-RELATED"/>
    <property type="match status" value="1"/>
</dbReference>
<keyword evidence="3" id="KW-0233">DNA recombination</keyword>
<dbReference type="Gene3D" id="1.10.443.10">
    <property type="entry name" value="Intergrase catalytic core"/>
    <property type="match status" value="1"/>
</dbReference>